<evidence type="ECO:0000313" key="2">
    <source>
        <dbReference type="Proteomes" id="UP001345013"/>
    </source>
</evidence>
<accession>A0ABR0JZV0</accession>
<sequence>MELQPFRFLDLPLELQRLVLAKVYDEPPTITIQARPNSKHPAPLHYVSTLLVAPLLVSSAFHHEAKLAMTESKGVTLNVGTWCRLPPKSPLDDNIYAIQAPYYGGILLRTLVRRYQNLKKIELQGGPISPTAVVDFVTHAEPLSVLNGRLDGDIANEAKKTSIFSRITPVELRDVTISCWIELDVTGEWWTPPRDHDNVWVRLYIYFEMNNCGCRVVGKSLEALEQTPLQEYTQYEVAIDRAVSRLEALSSQK</sequence>
<protein>
    <submittedName>
        <fullName evidence="1">Uncharacterized protein</fullName>
    </submittedName>
</protein>
<proteinExistence type="predicted"/>
<reference evidence="1 2" key="1">
    <citation type="submission" date="2023-08" db="EMBL/GenBank/DDBJ databases">
        <title>Black Yeasts Isolated from many extreme environments.</title>
        <authorList>
            <person name="Coleine C."/>
            <person name="Stajich J.E."/>
            <person name="Selbmann L."/>
        </authorList>
    </citation>
    <scope>NUCLEOTIDE SEQUENCE [LARGE SCALE GENOMIC DNA]</scope>
    <source>
        <strain evidence="1 2">CCFEE 5885</strain>
    </source>
</reference>
<evidence type="ECO:0000313" key="1">
    <source>
        <dbReference type="EMBL" id="KAK5079748.1"/>
    </source>
</evidence>
<gene>
    <name evidence="1" type="ORF">LTR24_008971</name>
</gene>
<organism evidence="1 2">
    <name type="scientific">Lithohypha guttulata</name>
    <dbReference type="NCBI Taxonomy" id="1690604"/>
    <lineage>
        <taxon>Eukaryota</taxon>
        <taxon>Fungi</taxon>
        <taxon>Dikarya</taxon>
        <taxon>Ascomycota</taxon>
        <taxon>Pezizomycotina</taxon>
        <taxon>Eurotiomycetes</taxon>
        <taxon>Chaetothyriomycetidae</taxon>
        <taxon>Chaetothyriales</taxon>
        <taxon>Trichomeriaceae</taxon>
        <taxon>Lithohypha</taxon>
    </lineage>
</organism>
<dbReference type="Proteomes" id="UP001345013">
    <property type="component" value="Unassembled WGS sequence"/>
</dbReference>
<dbReference type="EMBL" id="JAVRRG010000174">
    <property type="protein sequence ID" value="KAK5079748.1"/>
    <property type="molecule type" value="Genomic_DNA"/>
</dbReference>
<comment type="caution">
    <text evidence="1">The sequence shown here is derived from an EMBL/GenBank/DDBJ whole genome shotgun (WGS) entry which is preliminary data.</text>
</comment>
<name>A0ABR0JZV0_9EURO</name>
<keyword evidence="2" id="KW-1185">Reference proteome</keyword>